<feature type="compositionally biased region" description="Polar residues" evidence="1">
    <location>
        <begin position="182"/>
        <end position="200"/>
    </location>
</feature>
<comment type="caution">
    <text evidence="3">The sequence shown here is derived from an EMBL/GenBank/DDBJ whole genome shotgun (WGS) entry which is preliminary data.</text>
</comment>
<feature type="region of interest" description="Disordered" evidence="1">
    <location>
        <begin position="110"/>
        <end position="200"/>
    </location>
</feature>
<evidence type="ECO:0000313" key="3">
    <source>
        <dbReference type="EMBL" id="KAK7690436.1"/>
    </source>
</evidence>
<dbReference type="InterPro" id="IPR049233">
    <property type="entry name" value="DUF6830"/>
</dbReference>
<name>A0AAW0GLH1_9APHY</name>
<feature type="compositionally biased region" description="Acidic residues" evidence="1">
    <location>
        <begin position="1030"/>
        <end position="1045"/>
    </location>
</feature>
<dbReference type="Pfam" id="PF18759">
    <property type="entry name" value="Plavaka"/>
    <property type="match status" value="1"/>
</dbReference>
<dbReference type="InterPro" id="IPR041078">
    <property type="entry name" value="Plavaka"/>
</dbReference>
<feature type="compositionally biased region" description="Acidic residues" evidence="1">
    <location>
        <begin position="116"/>
        <end position="128"/>
    </location>
</feature>
<accession>A0AAW0GLH1</accession>
<feature type="compositionally biased region" description="Polar residues" evidence="1">
    <location>
        <begin position="1001"/>
        <end position="1021"/>
    </location>
</feature>
<reference evidence="3 4" key="1">
    <citation type="submission" date="2022-09" db="EMBL/GenBank/DDBJ databases">
        <authorList>
            <person name="Palmer J.M."/>
        </authorList>
    </citation>
    <scope>NUCLEOTIDE SEQUENCE [LARGE SCALE GENOMIC DNA]</scope>
    <source>
        <strain evidence="3 4">DSM 7382</strain>
    </source>
</reference>
<dbReference type="EMBL" id="JASBNA010000006">
    <property type="protein sequence ID" value="KAK7690436.1"/>
    <property type="molecule type" value="Genomic_DNA"/>
</dbReference>
<keyword evidence="4" id="KW-1185">Reference proteome</keyword>
<feature type="compositionally biased region" description="Basic and acidic residues" evidence="1">
    <location>
        <begin position="135"/>
        <end position="168"/>
    </location>
</feature>
<evidence type="ECO:0000256" key="1">
    <source>
        <dbReference type="SAM" id="MobiDB-lite"/>
    </source>
</evidence>
<evidence type="ECO:0000313" key="4">
    <source>
        <dbReference type="Proteomes" id="UP001385951"/>
    </source>
</evidence>
<dbReference type="Proteomes" id="UP001385951">
    <property type="component" value="Unassembled WGS sequence"/>
</dbReference>
<evidence type="ECO:0000259" key="2">
    <source>
        <dbReference type="Pfam" id="PF20722"/>
    </source>
</evidence>
<protein>
    <recommendedName>
        <fullName evidence="2">DUF6830 domain-containing protein</fullName>
    </recommendedName>
</protein>
<gene>
    <name evidence="3" type="ORF">QCA50_005534</name>
</gene>
<feature type="region of interest" description="Disordered" evidence="1">
    <location>
        <begin position="997"/>
        <end position="1045"/>
    </location>
</feature>
<organism evidence="3 4">
    <name type="scientific">Cerrena zonata</name>
    <dbReference type="NCBI Taxonomy" id="2478898"/>
    <lineage>
        <taxon>Eukaryota</taxon>
        <taxon>Fungi</taxon>
        <taxon>Dikarya</taxon>
        <taxon>Basidiomycota</taxon>
        <taxon>Agaricomycotina</taxon>
        <taxon>Agaricomycetes</taxon>
        <taxon>Polyporales</taxon>
        <taxon>Cerrenaceae</taxon>
        <taxon>Cerrena</taxon>
    </lineage>
</organism>
<dbReference type="Pfam" id="PF20722">
    <property type="entry name" value="DUF6830"/>
    <property type="match status" value="1"/>
</dbReference>
<feature type="region of interest" description="Disordered" evidence="1">
    <location>
        <begin position="49"/>
        <end position="97"/>
    </location>
</feature>
<feature type="domain" description="DUF6830" evidence="2">
    <location>
        <begin position="775"/>
        <end position="890"/>
    </location>
</feature>
<sequence length="1045" mass="118783">MSIYSTPTLDAFCEGCSTLFSSSGYSRHLATTTNPRCRTILDKADEYMPGVHDQEQPPSAPRFEGDFFGQDYSEQDFGQEPGGYQHPTDENHDDEPEIQDDEIQDDEIQDDHLDFDPNEPDWEPEVDEQYQGSPLHDEEHSPSESDDVRRTQAERTENERNISQEPYKKLFPKSKGNPGAPINSQKGNNEYQASQAQFEHTSAGNPYAPFISRLDWEFARWVKLRGPGSTAVNELLALDNMAEKLGLSYKNSVELNKIIDESLPGRPRFKREEIVVAGESFDIYFRDVIECVRALFGNPEFAAYLVFAPEQHYSDPACRSEHRIYHEMHTGKWWWSTQIALEEKTPGATIIPIIISSDKTQLTLFRGKTAYPVYLTIGNIPKEIRKKPSRQAQILLGYLPTTRLKHITSPTSRRRALANLFHRGMKLMLEPLIEAGKHGLSMRGGDGVLRRCHPLFAAFVGDYPEQLLVTCTKVCPTCDIPRDELGSGDLGEPRDLQAILEALELVDGPPGEFFGACRDAGIKPVIHPFWEGFPYTNIFRAITPDILHQLYQGLIKHLVAWLTNSKAFGPVEVDARCRRMPPNHTTRLFTKGITTLSRVSGQEHRDIARIIMGLIVDLRLPSGHSTTRLLLAVRGMLDFLYLAQYKAHSSTTLDDMDAALTKFHANKTIFVDLGVRANFQLPKLHNAGHYRYSIELFGTTDNYNTQTTERLHIDYAKDAYNASNTRDAFAQMTKWLERKEKIFRHDHFVKWRLHLKPRASSLTVGRAPVIRHPHVVMTKYPTVYSVDFNSLADNYGAIDIHNALTIFIAHRRNPTFSGNRLERAAANIILPFSSLQIFHKIRFYNRPVDDWLNSDDVMDVAHARPSYQDKQGRLVPARFDTVLISIVDESDCEPVGISRYRVAQVRAIFSIASRHQQLLSDIAIPQHLAYVEWFTAFPALPHPHHGMYKVSRAFKNGIHHATIIPVDKIFRSVMLFPRFGPIAPREWTSSNVLEKSVETWKPNTPQESTDEYGTQRNSDAGSNELLPDDHNEESDDEDPDDEIGA</sequence>
<dbReference type="AlphaFoldDB" id="A0AAW0GLH1"/>
<proteinExistence type="predicted"/>